<keyword evidence="9" id="KW-1185">Reference proteome</keyword>
<dbReference type="GO" id="GO:0016020">
    <property type="term" value="C:membrane"/>
    <property type="evidence" value="ECO:0007669"/>
    <property type="project" value="InterPro"/>
</dbReference>
<evidence type="ECO:0000259" key="7">
    <source>
        <dbReference type="PROSITE" id="PS51094"/>
    </source>
</evidence>
<dbReference type="GO" id="GO:0005737">
    <property type="term" value="C:cytoplasm"/>
    <property type="evidence" value="ECO:0007669"/>
    <property type="project" value="UniProtKB-SubCell"/>
</dbReference>
<dbReference type="GO" id="GO:0008982">
    <property type="term" value="F:protein-N(PI)-phosphohistidine-sugar phosphotransferase activity"/>
    <property type="evidence" value="ECO:0007669"/>
    <property type="project" value="InterPro"/>
</dbReference>
<dbReference type="FunFam" id="3.40.930.10:FF:000009">
    <property type="entry name" value="PTS system, fructose specific IIABC component"/>
    <property type="match status" value="1"/>
</dbReference>
<dbReference type="InterPro" id="IPR051541">
    <property type="entry name" value="PTS_SugarTrans_NitroReg"/>
</dbReference>
<dbReference type="PROSITE" id="PS00372">
    <property type="entry name" value="PTS_EIIA_TYPE_2_HIS"/>
    <property type="match status" value="1"/>
</dbReference>
<dbReference type="SUPFAM" id="SSF55804">
    <property type="entry name" value="Phoshotransferase/anion transport protein"/>
    <property type="match status" value="1"/>
</dbReference>
<feature type="domain" description="PTS EIIA type-2" evidence="7">
    <location>
        <begin position="2"/>
        <end position="146"/>
    </location>
</feature>
<dbReference type="Pfam" id="PF00359">
    <property type="entry name" value="PTS_EIIA_2"/>
    <property type="match status" value="1"/>
</dbReference>
<dbReference type="RefSeq" id="WP_132546928.1">
    <property type="nucleotide sequence ID" value="NZ_SMAA01000001.1"/>
</dbReference>
<evidence type="ECO:0000313" key="8">
    <source>
        <dbReference type="EMBL" id="TCS81952.1"/>
    </source>
</evidence>
<name>A0A4V6NYY9_9FIRM</name>
<gene>
    <name evidence="8" type="ORF">EDC37_101123</name>
</gene>
<keyword evidence="2" id="KW-0813">Transport</keyword>
<dbReference type="InterPro" id="IPR004715">
    <property type="entry name" value="PTS_IIA_fruc"/>
</dbReference>
<keyword evidence="6" id="KW-0598">Phosphotransferase system</keyword>
<keyword evidence="5" id="KW-0808">Transferase</keyword>
<dbReference type="EMBL" id="SMAA01000001">
    <property type="protein sequence ID" value="TCS81952.1"/>
    <property type="molecule type" value="Genomic_DNA"/>
</dbReference>
<reference evidence="8 9" key="1">
    <citation type="submission" date="2019-03" db="EMBL/GenBank/DDBJ databases">
        <title>Genomic Encyclopedia of Type Strains, Phase IV (KMG-IV): sequencing the most valuable type-strain genomes for metagenomic binning, comparative biology and taxonomic classification.</title>
        <authorList>
            <person name="Goeker M."/>
        </authorList>
    </citation>
    <scope>NUCLEOTIDE SEQUENCE [LARGE SCALE GENOMIC DNA]</scope>
    <source>
        <strain evidence="8 9">DSM 20467</strain>
    </source>
</reference>
<evidence type="ECO:0000256" key="1">
    <source>
        <dbReference type="ARBA" id="ARBA00004496"/>
    </source>
</evidence>
<dbReference type="PANTHER" id="PTHR47738">
    <property type="entry name" value="PTS SYSTEM FRUCTOSE-LIKE EIIA COMPONENT-RELATED"/>
    <property type="match status" value="1"/>
</dbReference>
<dbReference type="InterPro" id="IPR002178">
    <property type="entry name" value="PTS_EIIA_type-2_dom"/>
</dbReference>
<dbReference type="CDD" id="cd00211">
    <property type="entry name" value="PTS_IIA_fru"/>
    <property type="match status" value="1"/>
</dbReference>
<dbReference type="PANTHER" id="PTHR47738:SF2">
    <property type="entry name" value="PTS SYSTEM FRUCTOSE-LIKE EIIA COMPONENT"/>
    <property type="match status" value="1"/>
</dbReference>
<sequence>MNLFDEKTINLTLKARNKEEAIDEIINMLFADNIINDKDKYKEAILKREKDATTGIGFGIAIPHAKTDAVNKSRVAVAISRDGVDFDSADNNLANLIFMIAVPEDANDEHLRILAKLSRKLINPVFREQLITAKDKQSILQYLAQI</sequence>
<protein>
    <submittedName>
        <fullName evidence="8">PTS system D-fructose-specific IIA component (F1P-forming) (Frc family)</fullName>
    </submittedName>
</protein>
<dbReference type="InterPro" id="IPR016152">
    <property type="entry name" value="PTrfase/Anion_transptr"/>
</dbReference>
<evidence type="ECO:0000256" key="4">
    <source>
        <dbReference type="ARBA" id="ARBA00022597"/>
    </source>
</evidence>
<dbReference type="Gene3D" id="3.40.930.10">
    <property type="entry name" value="Mannitol-specific EII, Chain A"/>
    <property type="match status" value="1"/>
</dbReference>
<keyword evidence="4" id="KW-0762">Sugar transport</keyword>
<proteinExistence type="predicted"/>
<dbReference type="Proteomes" id="UP000295188">
    <property type="component" value="Unassembled WGS sequence"/>
</dbReference>
<dbReference type="AlphaFoldDB" id="A0A4V6NYY9"/>
<dbReference type="GO" id="GO:0009401">
    <property type="term" value="P:phosphoenolpyruvate-dependent sugar phosphotransferase system"/>
    <property type="evidence" value="ECO:0007669"/>
    <property type="project" value="UniProtKB-KW"/>
</dbReference>
<evidence type="ECO:0000256" key="6">
    <source>
        <dbReference type="ARBA" id="ARBA00022683"/>
    </source>
</evidence>
<evidence type="ECO:0000256" key="3">
    <source>
        <dbReference type="ARBA" id="ARBA00022553"/>
    </source>
</evidence>
<evidence type="ECO:0000256" key="5">
    <source>
        <dbReference type="ARBA" id="ARBA00022679"/>
    </source>
</evidence>
<organism evidence="8 9">
    <name type="scientific">Pectinatus cerevisiiphilus</name>
    <dbReference type="NCBI Taxonomy" id="86956"/>
    <lineage>
        <taxon>Bacteria</taxon>
        <taxon>Bacillati</taxon>
        <taxon>Bacillota</taxon>
        <taxon>Negativicutes</taxon>
        <taxon>Selenomonadales</taxon>
        <taxon>Selenomonadaceae</taxon>
        <taxon>Pectinatus</taxon>
    </lineage>
</organism>
<evidence type="ECO:0000256" key="2">
    <source>
        <dbReference type="ARBA" id="ARBA00022448"/>
    </source>
</evidence>
<comment type="subcellular location">
    <subcellularLocation>
        <location evidence="1">Cytoplasm</location>
    </subcellularLocation>
</comment>
<accession>A0A4V6NYY9</accession>
<dbReference type="PROSITE" id="PS51094">
    <property type="entry name" value="PTS_EIIA_TYPE_2"/>
    <property type="match status" value="1"/>
</dbReference>
<dbReference type="NCBIfam" id="TIGR00848">
    <property type="entry name" value="fruA"/>
    <property type="match status" value="1"/>
</dbReference>
<comment type="caution">
    <text evidence="8">The sequence shown here is derived from an EMBL/GenBank/DDBJ whole genome shotgun (WGS) entry which is preliminary data.</text>
</comment>
<keyword evidence="3" id="KW-0597">Phosphoprotein</keyword>
<evidence type="ECO:0000313" key="9">
    <source>
        <dbReference type="Proteomes" id="UP000295188"/>
    </source>
</evidence>
<dbReference type="OrthoDB" id="9814222at2"/>